<evidence type="ECO:0000256" key="3">
    <source>
        <dbReference type="ARBA" id="ARBA00004769"/>
    </source>
</evidence>
<protein>
    <recommendedName>
        <fullName evidence="7">Hydroxymethylpyrimidine/phosphomethylpyrimidine kinase</fullName>
        <ecNumber evidence="5">2.7.1.49</ecNumber>
        <ecNumber evidence="6">2.7.4.7</ecNumber>
    </recommendedName>
    <alternativeName>
        <fullName evidence="14">Hydroxymethylpyrimidine kinase</fullName>
    </alternativeName>
    <alternativeName>
        <fullName evidence="15">Hydroxymethylpyrimidine phosphate kinase</fullName>
    </alternativeName>
</protein>
<dbReference type="FunFam" id="3.40.1190.20:FF:000003">
    <property type="entry name" value="Phosphomethylpyrimidine kinase ThiD"/>
    <property type="match status" value="1"/>
</dbReference>
<evidence type="ECO:0000313" key="18">
    <source>
        <dbReference type="Proteomes" id="UP000192477"/>
    </source>
</evidence>
<evidence type="ECO:0000256" key="13">
    <source>
        <dbReference type="ARBA" id="ARBA00037917"/>
    </source>
</evidence>
<dbReference type="GO" id="GO:0005829">
    <property type="term" value="C:cytosol"/>
    <property type="evidence" value="ECO:0007669"/>
    <property type="project" value="TreeGrafter"/>
</dbReference>
<evidence type="ECO:0000256" key="10">
    <source>
        <dbReference type="ARBA" id="ARBA00022777"/>
    </source>
</evidence>
<evidence type="ECO:0000256" key="15">
    <source>
        <dbReference type="ARBA" id="ARBA00043176"/>
    </source>
</evidence>
<keyword evidence="11" id="KW-0067">ATP-binding</keyword>
<dbReference type="AlphaFoldDB" id="A0A1V8Y6G8"/>
<evidence type="ECO:0000256" key="5">
    <source>
        <dbReference type="ARBA" id="ARBA00012135"/>
    </source>
</evidence>
<dbReference type="InterPro" id="IPR013749">
    <property type="entry name" value="PM/HMP-P_kinase-1"/>
</dbReference>
<dbReference type="InterPro" id="IPR004399">
    <property type="entry name" value="HMP/HMP-P_kinase_dom"/>
</dbReference>
<dbReference type="PANTHER" id="PTHR20858:SF17">
    <property type="entry name" value="HYDROXYMETHYLPYRIMIDINE_PHOSPHOMETHYLPYRIMIDINE KINASE THI20-RELATED"/>
    <property type="match status" value="1"/>
</dbReference>
<keyword evidence="8" id="KW-0808">Transferase</keyword>
<dbReference type="GO" id="GO:0005524">
    <property type="term" value="F:ATP binding"/>
    <property type="evidence" value="ECO:0007669"/>
    <property type="project" value="UniProtKB-KW"/>
</dbReference>
<evidence type="ECO:0000256" key="4">
    <source>
        <dbReference type="ARBA" id="ARBA00009879"/>
    </source>
</evidence>
<dbReference type="CDD" id="cd01169">
    <property type="entry name" value="HMPP_kinase"/>
    <property type="match status" value="1"/>
</dbReference>
<evidence type="ECO:0000256" key="1">
    <source>
        <dbReference type="ARBA" id="ARBA00000151"/>
    </source>
</evidence>
<accession>A0A1V8Y6G8</accession>
<sequence>MDKQFLQVMTIAGSDSDGSAGMQADMHTFFTRGVYGVSIMTACVAGNSYGIGASITLPSDFIEKEFSLIAKDYQVRAAKTGMLADAELIETVVNNYQKYDFGPLVVDPVIVTKHGNLLLEEAALTSLKEKLLPLATVLTPNFYEAEKLTGRTLKTEDDYVQAANQLQKMGAKNVMIKGAHKKESKQQEVRDYVLLESGQSFWLSAKFYPTDRINGTGDTLSACIAAELAKGKTVEEAIRIAKEYVNIAIREEIIVGHKYGPINHWAAEKQLD</sequence>
<evidence type="ECO:0000256" key="11">
    <source>
        <dbReference type="ARBA" id="ARBA00022840"/>
    </source>
</evidence>
<evidence type="ECO:0000256" key="12">
    <source>
        <dbReference type="ARBA" id="ARBA00022977"/>
    </source>
</evidence>
<dbReference type="GO" id="GO:0008902">
    <property type="term" value="F:hydroxymethylpyrimidine kinase activity"/>
    <property type="evidence" value="ECO:0007669"/>
    <property type="project" value="UniProtKB-EC"/>
</dbReference>
<reference evidence="17 18" key="1">
    <citation type="journal article" date="2017" name="BMC Microbiol.">
        <title>Comparative genomics of Enterococcus spp. isolated from bovine feces.</title>
        <authorList>
            <person name="Beukers A.G."/>
            <person name="Zaheer R."/>
            <person name="Goji N."/>
            <person name="Amoako K.K."/>
            <person name="Chaves A.V."/>
            <person name="Ward M.P."/>
            <person name="McAllister T.A."/>
        </authorList>
    </citation>
    <scope>NUCLEOTIDE SEQUENCE [LARGE SCALE GENOMIC DNA]</scope>
    <source>
        <strain evidence="17 18">F1129D 143</strain>
    </source>
</reference>
<comment type="pathway">
    <text evidence="3">Cofactor biosynthesis; thiamine diphosphate biosynthesis; 4-amino-2-methyl-5-diphosphomethylpyrimidine from 5-amino-1-(5-phospho-D-ribosyl)imidazole: step 3/3.</text>
</comment>
<evidence type="ECO:0000256" key="2">
    <source>
        <dbReference type="ARBA" id="ARBA00000565"/>
    </source>
</evidence>
<dbReference type="EC" id="2.7.1.49" evidence="5"/>
<proteinExistence type="inferred from homology"/>
<evidence type="ECO:0000259" key="16">
    <source>
        <dbReference type="Pfam" id="PF08543"/>
    </source>
</evidence>
<dbReference type="GO" id="GO:0008972">
    <property type="term" value="F:phosphomethylpyrimidine kinase activity"/>
    <property type="evidence" value="ECO:0007669"/>
    <property type="project" value="UniProtKB-EC"/>
</dbReference>
<comment type="catalytic activity">
    <reaction evidence="2">
        <text>4-amino-2-methyl-5-(phosphooxymethyl)pyrimidine + ATP = 4-amino-2-methyl-5-(diphosphooxymethyl)pyrimidine + ADP</text>
        <dbReference type="Rhea" id="RHEA:19893"/>
        <dbReference type="ChEBI" id="CHEBI:30616"/>
        <dbReference type="ChEBI" id="CHEBI:57841"/>
        <dbReference type="ChEBI" id="CHEBI:58354"/>
        <dbReference type="ChEBI" id="CHEBI:456216"/>
        <dbReference type="EC" id="2.7.4.7"/>
    </reaction>
</comment>
<evidence type="ECO:0000256" key="6">
    <source>
        <dbReference type="ARBA" id="ARBA00012963"/>
    </source>
</evidence>
<evidence type="ECO:0000256" key="8">
    <source>
        <dbReference type="ARBA" id="ARBA00022679"/>
    </source>
</evidence>
<keyword evidence="12" id="KW-0784">Thiamine biosynthesis</keyword>
<keyword evidence="9" id="KW-0547">Nucleotide-binding</keyword>
<dbReference type="OrthoDB" id="9810880at2"/>
<feature type="domain" description="Pyridoxamine kinase/Phosphomethylpyrimidine kinase" evidence="16">
    <location>
        <begin position="15"/>
        <end position="263"/>
    </location>
</feature>
<evidence type="ECO:0000313" key="17">
    <source>
        <dbReference type="EMBL" id="OQO68195.1"/>
    </source>
</evidence>
<dbReference type="Gene3D" id="3.40.1190.20">
    <property type="match status" value="1"/>
</dbReference>
<comment type="caution">
    <text evidence="17">The sequence shown here is derived from an EMBL/GenBank/DDBJ whole genome shotgun (WGS) entry which is preliminary data.</text>
</comment>
<dbReference type="SUPFAM" id="SSF53613">
    <property type="entry name" value="Ribokinase-like"/>
    <property type="match status" value="1"/>
</dbReference>
<dbReference type="PANTHER" id="PTHR20858">
    <property type="entry name" value="PHOSPHOMETHYLPYRIMIDINE KINASE"/>
    <property type="match status" value="1"/>
</dbReference>
<keyword evidence="10 17" id="KW-0418">Kinase</keyword>
<comment type="pathway">
    <text evidence="13">Cofactor biosynthesis; thiamine diphosphate biosynthesis; 4-amino-2-methyl-5-diphosphomethylpyrimidine from 5-amino-1-(5-phospho-D-ribosyl)imidazole: step 2/3.</text>
</comment>
<dbReference type="Pfam" id="PF08543">
    <property type="entry name" value="Phos_pyr_kin"/>
    <property type="match status" value="1"/>
</dbReference>
<dbReference type="RefSeq" id="WP_081184895.1">
    <property type="nucleotide sequence ID" value="NZ_MJEA01000019.1"/>
</dbReference>
<comment type="catalytic activity">
    <reaction evidence="1">
        <text>4-amino-5-hydroxymethyl-2-methylpyrimidine + ATP = 4-amino-2-methyl-5-(phosphooxymethyl)pyrimidine + ADP + H(+)</text>
        <dbReference type="Rhea" id="RHEA:23096"/>
        <dbReference type="ChEBI" id="CHEBI:15378"/>
        <dbReference type="ChEBI" id="CHEBI:16892"/>
        <dbReference type="ChEBI" id="CHEBI:30616"/>
        <dbReference type="ChEBI" id="CHEBI:58354"/>
        <dbReference type="ChEBI" id="CHEBI:456216"/>
        <dbReference type="EC" id="2.7.1.49"/>
    </reaction>
</comment>
<dbReference type="GO" id="GO:0009228">
    <property type="term" value="P:thiamine biosynthetic process"/>
    <property type="evidence" value="ECO:0007669"/>
    <property type="project" value="UniProtKB-KW"/>
</dbReference>
<evidence type="ECO:0000256" key="9">
    <source>
        <dbReference type="ARBA" id="ARBA00022741"/>
    </source>
</evidence>
<comment type="similarity">
    <text evidence="4">Belongs to the ThiD family.</text>
</comment>
<dbReference type="EC" id="2.7.4.7" evidence="6"/>
<dbReference type="Proteomes" id="UP000192477">
    <property type="component" value="Unassembled WGS sequence"/>
</dbReference>
<dbReference type="EMBL" id="MJEA01000019">
    <property type="protein sequence ID" value="OQO68195.1"/>
    <property type="molecule type" value="Genomic_DNA"/>
</dbReference>
<gene>
    <name evidence="17" type="ORF">BH747_12570</name>
</gene>
<dbReference type="STRING" id="112904.BH747_12570"/>
<name>A0A1V8Y6G8_9ENTE</name>
<organism evidence="17 18">
    <name type="scientific">Enterococcus villorum</name>
    <dbReference type="NCBI Taxonomy" id="112904"/>
    <lineage>
        <taxon>Bacteria</taxon>
        <taxon>Bacillati</taxon>
        <taxon>Bacillota</taxon>
        <taxon>Bacilli</taxon>
        <taxon>Lactobacillales</taxon>
        <taxon>Enterococcaceae</taxon>
        <taxon>Enterococcus</taxon>
    </lineage>
</organism>
<dbReference type="InterPro" id="IPR029056">
    <property type="entry name" value="Ribokinase-like"/>
</dbReference>
<dbReference type="NCBIfam" id="TIGR00097">
    <property type="entry name" value="HMP-P_kinase"/>
    <property type="match status" value="1"/>
</dbReference>
<evidence type="ECO:0000256" key="7">
    <source>
        <dbReference type="ARBA" id="ARBA00019161"/>
    </source>
</evidence>
<evidence type="ECO:0000256" key="14">
    <source>
        <dbReference type="ARBA" id="ARBA00042102"/>
    </source>
</evidence>